<dbReference type="GO" id="GO:0000139">
    <property type="term" value="C:Golgi membrane"/>
    <property type="evidence" value="ECO:0007669"/>
    <property type="project" value="UniProtKB-SubCell"/>
</dbReference>
<evidence type="ECO:0000256" key="9">
    <source>
        <dbReference type="SAM" id="MobiDB-lite"/>
    </source>
</evidence>
<accession>A0A5D2UC60</accession>
<feature type="compositionally biased region" description="Polar residues" evidence="9">
    <location>
        <begin position="474"/>
        <end position="485"/>
    </location>
</feature>
<dbReference type="PRINTS" id="PR00180">
    <property type="entry name" value="CRETINALDHBP"/>
</dbReference>
<keyword evidence="5" id="KW-0653">Protein transport</keyword>
<dbReference type="SMART" id="SM01100">
    <property type="entry name" value="CRAL_TRIO_N"/>
    <property type="match status" value="1"/>
</dbReference>
<dbReference type="PANTHER" id="PTHR45657">
    <property type="entry name" value="CRAL-TRIO DOMAIN-CONTAINING PROTEIN YKL091C-RELATED"/>
    <property type="match status" value="1"/>
</dbReference>
<dbReference type="EMBL" id="CM017655">
    <property type="protein sequence ID" value="TYI74164.1"/>
    <property type="molecule type" value="Genomic_DNA"/>
</dbReference>
<evidence type="ECO:0000256" key="4">
    <source>
        <dbReference type="ARBA" id="ARBA00022475"/>
    </source>
</evidence>
<evidence type="ECO:0000313" key="11">
    <source>
        <dbReference type="EMBL" id="TYI74164.1"/>
    </source>
</evidence>
<dbReference type="SUPFAM" id="SSF46938">
    <property type="entry name" value="CRAL/TRIO N-terminal domain"/>
    <property type="match status" value="1"/>
</dbReference>
<evidence type="ECO:0000256" key="6">
    <source>
        <dbReference type="ARBA" id="ARBA00023034"/>
    </source>
</evidence>
<dbReference type="PANTHER" id="PTHR45657:SF43">
    <property type="entry name" value="PHOSPHATIDYLINOSITOL_PHOSPHATIDYLCHOLINE TRANSFER PROTEIN SFH9"/>
    <property type="match status" value="1"/>
</dbReference>
<evidence type="ECO:0000256" key="3">
    <source>
        <dbReference type="ARBA" id="ARBA00022448"/>
    </source>
</evidence>
<dbReference type="FunFam" id="3.40.525.10:FF:000011">
    <property type="entry name" value="SEC14 cytosolic factor"/>
    <property type="match status" value="1"/>
</dbReference>
<reference evidence="11 12" key="1">
    <citation type="submission" date="2019-07" db="EMBL/GenBank/DDBJ databases">
        <title>WGS assembly of Gossypium mustelinum.</title>
        <authorList>
            <person name="Chen Z.J."/>
            <person name="Sreedasyam A."/>
            <person name="Ando A."/>
            <person name="Song Q."/>
            <person name="De L."/>
            <person name="Hulse-Kemp A."/>
            <person name="Ding M."/>
            <person name="Ye W."/>
            <person name="Kirkbride R."/>
            <person name="Jenkins J."/>
            <person name="Plott C."/>
            <person name="Lovell J."/>
            <person name="Lin Y.-M."/>
            <person name="Vaughn R."/>
            <person name="Liu B."/>
            <person name="Li W."/>
            <person name="Simpson S."/>
            <person name="Scheffler B."/>
            <person name="Saski C."/>
            <person name="Grover C."/>
            <person name="Hu G."/>
            <person name="Conover J."/>
            <person name="Carlson J."/>
            <person name="Shu S."/>
            <person name="Boston L."/>
            <person name="Williams M."/>
            <person name="Peterson D."/>
            <person name="Mcgee K."/>
            <person name="Jones D."/>
            <person name="Wendel J."/>
            <person name="Stelly D."/>
            <person name="Grimwood J."/>
            <person name="Schmutz J."/>
        </authorList>
    </citation>
    <scope>NUCLEOTIDE SEQUENCE [LARGE SCALE GENOMIC DNA]</scope>
    <source>
        <strain evidence="11">1408120.09</strain>
    </source>
</reference>
<feature type="domain" description="CRAL-TRIO" evidence="10">
    <location>
        <begin position="150"/>
        <end position="324"/>
    </location>
</feature>
<keyword evidence="6" id="KW-0333">Golgi apparatus</keyword>
<dbReference type="SUPFAM" id="SSF52087">
    <property type="entry name" value="CRAL/TRIO domain"/>
    <property type="match status" value="1"/>
</dbReference>
<keyword evidence="4" id="KW-0472">Membrane</keyword>
<dbReference type="Proteomes" id="UP000323597">
    <property type="component" value="Chromosome D07"/>
</dbReference>
<dbReference type="EMBL" id="CM017655">
    <property type="protein sequence ID" value="TYI74163.1"/>
    <property type="molecule type" value="Genomic_DNA"/>
</dbReference>
<dbReference type="InterPro" id="IPR051026">
    <property type="entry name" value="PI/PC_transfer"/>
</dbReference>
<dbReference type="InterPro" id="IPR011074">
    <property type="entry name" value="CRAL/TRIO_N_dom"/>
</dbReference>
<feature type="compositionally biased region" description="Basic residues" evidence="9">
    <location>
        <begin position="35"/>
        <end position="46"/>
    </location>
</feature>
<dbReference type="PROSITE" id="PS50191">
    <property type="entry name" value="CRAL_TRIO"/>
    <property type="match status" value="1"/>
</dbReference>
<dbReference type="Gene3D" id="3.40.525.10">
    <property type="entry name" value="CRAL-TRIO lipid binding domain"/>
    <property type="match status" value="1"/>
</dbReference>
<evidence type="ECO:0000256" key="7">
    <source>
        <dbReference type="ARBA" id="ARBA00023054"/>
    </source>
</evidence>
<dbReference type="GO" id="GO:0005886">
    <property type="term" value="C:plasma membrane"/>
    <property type="evidence" value="ECO:0007669"/>
    <property type="project" value="UniProtKB-SubCell"/>
</dbReference>
<dbReference type="InterPro" id="IPR036865">
    <property type="entry name" value="CRAL-TRIO_dom_sf"/>
</dbReference>
<organism evidence="11 12">
    <name type="scientific">Gossypium mustelinum</name>
    <name type="common">Cotton</name>
    <name type="synonym">Gossypium caicoense</name>
    <dbReference type="NCBI Taxonomy" id="34275"/>
    <lineage>
        <taxon>Eukaryota</taxon>
        <taxon>Viridiplantae</taxon>
        <taxon>Streptophyta</taxon>
        <taxon>Embryophyta</taxon>
        <taxon>Tracheophyta</taxon>
        <taxon>Spermatophyta</taxon>
        <taxon>Magnoliopsida</taxon>
        <taxon>eudicotyledons</taxon>
        <taxon>Gunneridae</taxon>
        <taxon>Pentapetalae</taxon>
        <taxon>rosids</taxon>
        <taxon>malvids</taxon>
        <taxon>Malvales</taxon>
        <taxon>Malvaceae</taxon>
        <taxon>Malvoideae</taxon>
        <taxon>Gossypium</taxon>
    </lineage>
</organism>
<comment type="subcellular location">
    <subcellularLocation>
        <location evidence="1">Cell membrane</location>
        <topology evidence="1">Peripheral membrane protein</topology>
    </subcellularLocation>
    <subcellularLocation>
        <location evidence="2">Golgi apparatus membrane</location>
        <topology evidence="2">Peripheral membrane protein</topology>
    </subcellularLocation>
</comment>
<keyword evidence="4" id="KW-1003">Cell membrane</keyword>
<dbReference type="SMART" id="SM00516">
    <property type="entry name" value="SEC14"/>
    <property type="match status" value="1"/>
</dbReference>
<dbReference type="Pfam" id="PF03765">
    <property type="entry name" value="CRAL_TRIO_N"/>
    <property type="match status" value="1"/>
</dbReference>
<dbReference type="InterPro" id="IPR001251">
    <property type="entry name" value="CRAL-TRIO_dom"/>
</dbReference>
<keyword evidence="3" id="KW-0813">Transport</keyword>
<dbReference type="GO" id="GO:0015031">
    <property type="term" value="P:protein transport"/>
    <property type="evidence" value="ECO:0007669"/>
    <property type="project" value="UniProtKB-KW"/>
</dbReference>
<evidence type="ECO:0000256" key="1">
    <source>
        <dbReference type="ARBA" id="ARBA00004202"/>
    </source>
</evidence>
<sequence>MQSTMPGELIAFQENERFRKEGNLDFETSEDEKRRPTRGRSLKKKAMTASTKLTHGIRKRGKRVADCKFAAISIEDVRDAEEEKAVQAFREALLAKDQLPSRHDDYHTLLRFLKARKFDLDKTVQMWEDMLNWRKENGVDTILQDFVYDEYEEVQRCYPHGYHGVDKQGRPVYIERLGKIDPTKLMKVTTVDRFLKYHVQGFEKAFVEKFPACSIAAKRHIDSTTTILDVQGLNWMSFGKVAHDLVMRMQKIDGDNYPETLHQMYIVNAGNGFKLLWNTAKSFLDPRTTAKIHVLGNKFHNKLLESIDPSQLPEFLGGTCSCLNDGGCLRSDKGPWNNSEIMKLVHSGDALYLRKTESSSDNDNLEAKLLSTKVASSEISYASDVRPHTSDLMQLVSLSDKMSALKSMHDIIEPESAAITEEANSTNDVISIVTPRNPRKKFVNQVIDFVVYLLKLLACIFFFAPGLGRFSEAQDSNPQVGNLSNHEMAGSGSLENGTLTEAKEESLHPCWQRLQNLEGLVTDLCNKPINIPPEKEDMLLESLSRIKSIEQDLQRTKKALLATASKQVELAESLEHLKETSLAVHLLMVSGMALAGDILVLAEKLQTFEPGKMNSVV</sequence>
<name>A0A5D2UC60_GOSMU</name>
<dbReference type="Pfam" id="PF00650">
    <property type="entry name" value="CRAL_TRIO"/>
    <property type="match status" value="1"/>
</dbReference>
<feature type="region of interest" description="Disordered" evidence="9">
    <location>
        <begin position="21"/>
        <end position="50"/>
    </location>
</feature>
<protein>
    <recommendedName>
        <fullName evidence="10">CRAL-TRIO domain-containing protein</fullName>
    </recommendedName>
</protein>
<dbReference type="InterPro" id="IPR036273">
    <property type="entry name" value="CRAL/TRIO_N_dom_sf"/>
</dbReference>
<dbReference type="Gene3D" id="1.10.8.20">
    <property type="entry name" value="N-terminal domain of phosphatidylinositol transfer protein sec14p"/>
    <property type="match status" value="1"/>
</dbReference>
<evidence type="ECO:0000256" key="8">
    <source>
        <dbReference type="ARBA" id="ARBA00038020"/>
    </source>
</evidence>
<feature type="region of interest" description="Disordered" evidence="9">
    <location>
        <begin position="474"/>
        <end position="494"/>
    </location>
</feature>
<dbReference type="AlphaFoldDB" id="A0A5D2UC60"/>
<evidence type="ECO:0000256" key="5">
    <source>
        <dbReference type="ARBA" id="ARBA00022927"/>
    </source>
</evidence>
<keyword evidence="12" id="KW-1185">Reference proteome</keyword>
<evidence type="ECO:0000313" key="12">
    <source>
        <dbReference type="Proteomes" id="UP000323597"/>
    </source>
</evidence>
<keyword evidence="7" id="KW-0175">Coiled coil</keyword>
<proteinExistence type="inferred from homology"/>
<evidence type="ECO:0000256" key="2">
    <source>
        <dbReference type="ARBA" id="ARBA00004395"/>
    </source>
</evidence>
<evidence type="ECO:0000259" key="10">
    <source>
        <dbReference type="PROSITE" id="PS50191"/>
    </source>
</evidence>
<comment type="similarity">
    <text evidence="8">Belongs to the SFH family.</text>
</comment>
<dbReference type="CDD" id="cd00170">
    <property type="entry name" value="SEC14"/>
    <property type="match status" value="1"/>
</dbReference>
<gene>
    <name evidence="11" type="ORF">E1A91_D07G181100v1</name>
</gene>